<dbReference type="Pfam" id="PF02847">
    <property type="entry name" value="MA3"/>
    <property type="match status" value="1"/>
</dbReference>
<dbReference type="InterPro" id="IPR050781">
    <property type="entry name" value="CWC22_splicing_factor"/>
</dbReference>
<dbReference type="Proteomes" id="UP000268321">
    <property type="component" value="Unassembled WGS sequence"/>
</dbReference>
<evidence type="ECO:0000256" key="7">
    <source>
        <dbReference type="SAM" id="Phobius"/>
    </source>
</evidence>
<reference evidence="10" key="1">
    <citation type="journal article" date="2018" name="Nat. Microbiol.">
        <title>Leveraging single-cell genomics to expand the fungal tree of life.</title>
        <authorList>
            <person name="Ahrendt S.R."/>
            <person name="Quandt C.A."/>
            <person name="Ciobanu D."/>
            <person name="Clum A."/>
            <person name="Salamov A."/>
            <person name="Andreopoulos B."/>
            <person name="Cheng J.F."/>
            <person name="Woyke T."/>
            <person name="Pelin A."/>
            <person name="Henrissat B."/>
            <person name="Reynolds N.K."/>
            <person name="Benny G.L."/>
            <person name="Smith M.E."/>
            <person name="James T.Y."/>
            <person name="Grigoriev I.V."/>
        </authorList>
    </citation>
    <scope>NUCLEOTIDE SEQUENCE [LARGE SCALE GENOMIC DNA]</scope>
    <source>
        <strain evidence="10">Baker2002</strain>
    </source>
</reference>
<dbReference type="SMART" id="SM00543">
    <property type="entry name" value="MIF4G"/>
    <property type="match status" value="1"/>
</dbReference>
<dbReference type="InterPro" id="IPR003890">
    <property type="entry name" value="MIF4G-like_typ-3"/>
</dbReference>
<dbReference type="Gene3D" id="1.25.40.180">
    <property type="match status" value="1"/>
</dbReference>
<accession>A0A4P9ZI65</accession>
<feature type="transmembrane region" description="Helical" evidence="7">
    <location>
        <begin position="520"/>
        <end position="544"/>
    </location>
</feature>
<evidence type="ECO:0000256" key="4">
    <source>
        <dbReference type="ARBA" id="ARBA00023187"/>
    </source>
</evidence>
<evidence type="ECO:0000256" key="6">
    <source>
        <dbReference type="ARBA" id="ARBA00040804"/>
    </source>
</evidence>
<evidence type="ECO:0000256" key="1">
    <source>
        <dbReference type="ARBA" id="ARBA00004123"/>
    </source>
</evidence>
<dbReference type="SUPFAM" id="SSF48371">
    <property type="entry name" value="ARM repeat"/>
    <property type="match status" value="1"/>
</dbReference>
<comment type="similarity">
    <text evidence="2">Belongs to the CWC22 family.</text>
</comment>
<dbReference type="InterPro" id="IPR016024">
    <property type="entry name" value="ARM-type_fold"/>
</dbReference>
<dbReference type="AlphaFoldDB" id="A0A4P9ZI65"/>
<organism evidence="9 10">
    <name type="scientific">Metschnikowia bicuspidata</name>
    <dbReference type="NCBI Taxonomy" id="27322"/>
    <lineage>
        <taxon>Eukaryota</taxon>
        <taxon>Fungi</taxon>
        <taxon>Dikarya</taxon>
        <taxon>Ascomycota</taxon>
        <taxon>Saccharomycotina</taxon>
        <taxon>Pichiomycetes</taxon>
        <taxon>Metschnikowiaceae</taxon>
        <taxon>Metschnikowia</taxon>
    </lineage>
</organism>
<dbReference type="PROSITE" id="PS51366">
    <property type="entry name" value="MI"/>
    <property type="match status" value="1"/>
</dbReference>
<dbReference type="EMBL" id="ML004430">
    <property type="protein sequence ID" value="RKP32668.1"/>
    <property type="molecule type" value="Genomic_DNA"/>
</dbReference>
<evidence type="ECO:0000259" key="8">
    <source>
        <dbReference type="PROSITE" id="PS51366"/>
    </source>
</evidence>
<gene>
    <name evidence="9" type="ORF">METBISCDRAFT_25604</name>
</gene>
<dbReference type="PANTHER" id="PTHR18034:SF3">
    <property type="entry name" value="PRE-MRNA-SPLICING FACTOR CWC22 HOMOLOG"/>
    <property type="match status" value="1"/>
</dbReference>
<keyword evidence="4" id="KW-0508">mRNA splicing</keyword>
<proteinExistence type="inferred from homology"/>
<evidence type="ECO:0000256" key="3">
    <source>
        <dbReference type="ARBA" id="ARBA00022664"/>
    </source>
</evidence>
<evidence type="ECO:0000313" key="10">
    <source>
        <dbReference type="Proteomes" id="UP000268321"/>
    </source>
</evidence>
<dbReference type="InterPro" id="IPR003891">
    <property type="entry name" value="Initiation_fac_eIF4g_MI"/>
</dbReference>
<dbReference type="PANTHER" id="PTHR18034">
    <property type="entry name" value="CELL CYCLE CONTROL PROTEIN CWF22-RELATED"/>
    <property type="match status" value="1"/>
</dbReference>
<dbReference type="GO" id="GO:0000398">
    <property type="term" value="P:mRNA splicing, via spliceosome"/>
    <property type="evidence" value="ECO:0007669"/>
    <property type="project" value="TreeGrafter"/>
</dbReference>
<dbReference type="GO" id="GO:0003723">
    <property type="term" value="F:RNA binding"/>
    <property type="evidence" value="ECO:0007669"/>
    <property type="project" value="InterPro"/>
</dbReference>
<sequence>MSLPRFSPHHSFALKESMDQREHMDQKEHWRRLRQSIHDAVDALDASNVREIGKALLSVNIDRGSGLLCRYLVENSLNDHSKCAVYACAVDIVASQFPEIGELLAVRLAVLFKKAYVENDYAVVRACSAFLCELTLQKLVEDVFILQVLQVLLDKRPSLDSVRVAEQVLLRVGGRLQQTSAAAANVVFDRLRVLLQLGNLSNATLRCVGALLRARRDGLMLEVDLRLDVVPEEDKACCLVDLSETLDPQTHLNFFQEDPEFEATERAYEELKSGLWPEEELEQNAPEPEKSEIVTDMSDAQLIQRQKSIYLTIMSSMSADEAVHKLIKLLRQESFADDMLVDMVVKCCAQDKTYSKYFGVIGEIVCRLSSKWQQTVTQQFREKYDTIFQFEGAQLRNIGKFFGHLLAADVLAVSDTLGHIVLTEQETSSAGRVFIKFVFQEMVEELGIAEVQKIMQDPAVVPSLRSLFPLTDVTTADADHIMFSINYFTAIGLGILTEQMRHTLKNLPEEPRGRKRSRRLVFHISVKVVFVPAVAFVLQISFAFDVSFSISPSIEISD</sequence>
<feature type="domain" description="MI" evidence="8">
    <location>
        <begin position="304"/>
        <end position="421"/>
    </location>
</feature>
<dbReference type="OrthoDB" id="3938623at2759"/>
<keyword evidence="5" id="KW-0539">Nucleus</keyword>
<protein>
    <recommendedName>
        <fullName evidence="6">Pre-mRNA-splicing factor CWC22</fullName>
    </recommendedName>
</protein>
<feature type="transmembrane region" description="Helical" evidence="7">
    <location>
        <begin position="481"/>
        <end position="499"/>
    </location>
</feature>
<keyword evidence="3" id="KW-0507">mRNA processing</keyword>
<keyword evidence="7" id="KW-0812">Transmembrane</keyword>
<dbReference type="SMART" id="SM00544">
    <property type="entry name" value="MA3"/>
    <property type="match status" value="1"/>
</dbReference>
<comment type="subcellular location">
    <subcellularLocation>
        <location evidence="1">Nucleus</location>
    </subcellularLocation>
</comment>
<keyword evidence="10" id="KW-1185">Reference proteome</keyword>
<evidence type="ECO:0000256" key="2">
    <source>
        <dbReference type="ARBA" id="ARBA00006856"/>
    </source>
</evidence>
<name>A0A4P9ZI65_9ASCO</name>
<evidence type="ECO:0000256" key="5">
    <source>
        <dbReference type="ARBA" id="ARBA00023242"/>
    </source>
</evidence>
<keyword evidence="7" id="KW-1133">Transmembrane helix</keyword>
<keyword evidence="7" id="KW-0472">Membrane</keyword>
<dbReference type="GO" id="GO:0071013">
    <property type="term" value="C:catalytic step 2 spliceosome"/>
    <property type="evidence" value="ECO:0007669"/>
    <property type="project" value="TreeGrafter"/>
</dbReference>
<evidence type="ECO:0000313" key="9">
    <source>
        <dbReference type="EMBL" id="RKP32668.1"/>
    </source>
</evidence>